<evidence type="ECO:0000313" key="4">
    <source>
        <dbReference type="Proteomes" id="UP000241858"/>
    </source>
</evidence>
<dbReference type="SUPFAM" id="SSF102400">
    <property type="entry name" value="DNA polymerase III chi subunit"/>
    <property type="match status" value="1"/>
</dbReference>
<dbReference type="GO" id="GO:0003677">
    <property type="term" value="F:DNA binding"/>
    <property type="evidence" value="ECO:0007669"/>
    <property type="project" value="InterPro"/>
</dbReference>
<keyword evidence="2" id="KW-0808">Transferase</keyword>
<dbReference type="EMBL" id="FYAH01000008">
    <property type="protein sequence ID" value="SMY17818.1"/>
    <property type="molecule type" value="Genomic_DNA"/>
</dbReference>
<reference evidence="2" key="2">
    <citation type="submission" date="2017-06" db="EMBL/GenBank/DDBJ databases">
        <authorList>
            <person name="Kim H.J."/>
            <person name="Triplett B.A."/>
        </authorList>
    </citation>
    <scope>NUCLEOTIDE SEQUENCE [LARGE SCALE GENOMIC DNA]</scope>
    <source>
        <strain evidence="2">Type strain: CECT 9192</strain>
    </source>
</reference>
<dbReference type="GO" id="GO:0006260">
    <property type="term" value="P:DNA replication"/>
    <property type="evidence" value="ECO:0007669"/>
    <property type="project" value="InterPro"/>
</dbReference>
<dbReference type="PANTHER" id="PTHR38767:SF1">
    <property type="entry name" value="DNA POLYMERASE III SUBUNIT CHI"/>
    <property type="match status" value="1"/>
</dbReference>
<proteinExistence type="predicted"/>
<dbReference type="Pfam" id="PF04364">
    <property type="entry name" value="DNA_pol3_chi"/>
    <property type="match status" value="1"/>
</dbReference>
<dbReference type="OrthoDB" id="5297568at2"/>
<sequence>MTHATFYILDDNQDGADSDFQWHFACRCAAMSYRQGLRVYLLAANKQQAEQIDEYLWQQDPDSFVPHNLIGEGPRGGSPVEIGWPGLRYSGHRAVLINLAEIVANFAVSFAQVVDFVPCDETLKQQARERYKAYRLAGIQITTANAVTETP</sequence>
<dbReference type="InterPro" id="IPR007459">
    <property type="entry name" value="DNA_pol3_chi"/>
</dbReference>
<keyword evidence="2" id="KW-0548">Nucleotidyltransferase</keyword>
<organism evidence="2 3">
    <name type="scientific">Photobacterium aquimaris</name>
    <dbReference type="NCBI Taxonomy" id="512643"/>
    <lineage>
        <taxon>Bacteria</taxon>
        <taxon>Pseudomonadati</taxon>
        <taxon>Pseudomonadota</taxon>
        <taxon>Gammaproteobacteria</taxon>
        <taxon>Vibrionales</taxon>
        <taxon>Vibrionaceae</taxon>
        <taxon>Photobacterium</taxon>
    </lineage>
</organism>
<dbReference type="InterPro" id="IPR036768">
    <property type="entry name" value="PolIII_chi_sf"/>
</dbReference>
<protein>
    <submittedName>
        <fullName evidence="2">DNA polymerase III subunit chi</fullName>
        <ecNumber evidence="2">2.7.7.7</ecNumber>
    </submittedName>
</protein>
<evidence type="ECO:0000313" key="3">
    <source>
        <dbReference type="Proteomes" id="UP000196485"/>
    </source>
</evidence>
<dbReference type="Proteomes" id="UP000241858">
    <property type="component" value="Unassembled WGS sequence"/>
</dbReference>
<dbReference type="Proteomes" id="UP000196485">
    <property type="component" value="Unassembled WGS sequence"/>
</dbReference>
<reference evidence="3" key="1">
    <citation type="submission" date="2017-06" db="EMBL/GenBank/DDBJ databases">
        <authorList>
            <person name="Rodrigo-Torres L."/>
            <person name="Arahal R. D."/>
            <person name="Lucena T."/>
        </authorList>
    </citation>
    <scope>NUCLEOTIDE SEQUENCE [LARGE SCALE GENOMIC DNA]</scope>
    <source>
        <strain evidence="3">type strain: CECT 9192</strain>
    </source>
</reference>
<keyword evidence="3" id="KW-1185">Reference proteome</keyword>
<gene>
    <name evidence="2" type="primary">holC</name>
    <name evidence="1" type="ORF">C0W81_07700</name>
    <name evidence="2" type="ORF">PAQU9191_03136</name>
</gene>
<evidence type="ECO:0000313" key="2">
    <source>
        <dbReference type="EMBL" id="SMY17818.1"/>
    </source>
</evidence>
<name>A0A1B8I483_9GAMM</name>
<dbReference type="Gene3D" id="3.40.50.10110">
    <property type="entry name" value="DNA polymerase III subunit chi"/>
    <property type="match status" value="1"/>
</dbReference>
<dbReference type="RefSeq" id="WP_060998555.1">
    <property type="nucleotide sequence ID" value="NZ_FYAH01000008.1"/>
</dbReference>
<accession>A0A1B8I483</accession>
<dbReference type="EC" id="2.7.7.7" evidence="2"/>
<evidence type="ECO:0000313" key="1">
    <source>
        <dbReference type="EMBL" id="PSU05924.1"/>
    </source>
</evidence>
<dbReference type="EMBL" id="PYLY01000012">
    <property type="protein sequence ID" value="PSU05924.1"/>
    <property type="molecule type" value="Genomic_DNA"/>
</dbReference>
<dbReference type="AlphaFoldDB" id="A0A1B8I483"/>
<reference evidence="1 4" key="3">
    <citation type="submission" date="2018-03" db="EMBL/GenBank/DDBJ databases">
        <title>Whole genome sequencing of Histamine producing bacteria.</title>
        <authorList>
            <person name="Butler K."/>
        </authorList>
    </citation>
    <scope>NUCLEOTIDE SEQUENCE [LARGE SCALE GENOMIC DNA]</scope>
    <source>
        <strain evidence="1 4">DSM 23343</strain>
    </source>
</reference>
<dbReference type="GO" id="GO:0032298">
    <property type="term" value="P:positive regulation of DNA-templated DNA replication initiation"/>
    <property type="evidence" value="ECO:0007669"/>
    <property type="project" value="TreeGrafter"/>
</dbReference>
<dbReference type="PANTHER" id="PTHR38767">
    <property type="entry name" value="DNA POLYMERASE III SUBUNIT CHI"/>
    <property type="match status" value="1"/>
</dbReference>
<dbReference type="GO" id="GO:0003887">
    <property type="term" value="F:DNA-directed DNA polymerase activity"/>
    <property type="evidence" value="ECO:0007669"/>
    <property type="project" value="UniProtKB-EC"/>
</dbReference>